<evidence type="ECO:0000259" key="2">
    <source>
        <dbReference type="Pfam" id="PF00582"/>
    </source>
</evidence>
<sequence length="299" mass="32575">MSDNNQNNDHSSNNEQRFVLSCIDGSSYGEAVCDYACWIAKTVDAPLKFLHTIEHSKSPAVADLTGAIGLGASEDLLNELTEVEQNRSRLLIEKGNLMLKAAKQKATDAGVTEIEIRQRHGSLSESLVELEDQIRVLVVGIRGEQHDTDQAGVGAQLETTIRSLHKPILVVNKAFETPKKIMLAYDGSDAANKALSMVASSPLFKGIPCHLVHVSDGDEQGVDELLANAEKTLSDAGITVSSIKLNGEIDQALSRYQSEHNIDLTVMGAFSHNRVRDFLLGSFTAKMLENTQKPLLLLR</sequence>
<dbReference type="OrthoDB" id="9804721at2"/>
<proteinExistence type="inferred from homology"/>
<gene>
    <name evidence="3" type="ORF">C8D97_102344</name>
</gene>
<dbReference type="PRINTS" id="PR01438">
    <property type="entry name" value="UNVRSLSTRESS"/>
</dbReference>
<dbReference type="Pfam" id="PF00582">
    <property type="entry name" value="Usp"/>
    <property type="match status" value="2"/>
</dbReference>
<dbReference type="PANTHER" id="PTHR46268:SF6">
    <property type="entry name" value="UNIVERSAL STRESS PROTEIN UP12"/>
    <property type="match status" value="1"/>
</dbReference>
<keyword evidence="4" id="KW-1185">Reference proteome</keyword>
<name>A0A316FZY4_9GAMM</name>
<comment type="similarity">
    <text evidence="1">Belongs to the universal stress protein A family.</text>
</comment>
<dbReference type="Gene3D" id="3.40.50.12370">
    <property type="match status" value="1"/>
</dbReference>
<comment type="caution">
    <text evidence="3">The sequence shown here is derived from an EMBL/GenBank/DDBJ whole genome shotgun (WGS) entry which is preliminary data.</text>
</comment>
<organism evidence="3 4">
    <name type="scientific">Pleionea mediterranea</name>
    <dbReference type="NCBI Taxonomy" id="523701"/>
    <lineage>
        <taxon>Bacteria</taxon>
        <taxon>Pseudomonadati</taxon>
        <taxon>Pseudomonadota</taxon>
        <taxon>Gammaproteobacteria</taxon>
        <taxon>Oceanospirillales</taxon>
        <taxon>Pleioneaceae</taxon>
        <taxon>Pleionea</taxon>
    </lineage>
</organism>
<dbReference type="CDD" id="cd00293">
    <property type="entry name" value="USP-like"/>
    <property type="match status" value="2"/>
</dbReference>
<evidence type="ECO:0000313" key="3">
    <source>
        <dbReference type="EMBL" id="PWK53952.1"/>
    </source>
</evidence>
<dbReference type="InterPro" id="IPR006016">
    <property type="entry name" value="UspA"/>
</dbReference>
<dbReference type="InterPro" id="IPR006015">
    <property type="entry name" value="Universal_stress_UspA"/>
</dbReference>
<protein>
    <submittedName>
        <fullName evidence="3">Nucleotide-binding universal stress UspA family protein</fullName>
    </submittedName>
</protein>
<feature type="domain" description="UspA" evidence="2">
    <location>
        <begin position="179"/>
        <end position="299"/>
    </location>
</feature>
<evidence type="ECO:0000313" key="4">
    <source>
        <dbReference type="Proteomes" id="UP000245790"/>
    </source>
</evidence>
<reference evidence="3 4" key="1">
    <citation type="submission" date="2018-05" db="EMBL/GenBank/DDBJ databases">
        <title>Genomic Encyclopedia of Type Strains, Phase IV (KMG-IV): sequencing the most valuable type-strain genomes for metagenomic binning, comparative biology and taxonomic classification.</title>
        <authorList>
            <person name="Goeker M."/>
        </authorList>
    </citation>
    <scope>NUCLEOTIDE SEQUENCE [LARGE SCALE GENOMIC DNA]</scope>
    <source>
        <strain evidence="3 4">DSM 25350</strain>
    </source>
</reference>
<dbReference type="AlphaFoldDB" id="A0A316FZY4"/>
<accession>A0A316FZY4</accession>
<dbReference type="PANTHER" id="PTHR46268">
    <property type="entry name" value="STRESS RESPONSE PROTEIN NHAX"/>
    <property type="match status" value="1"/>
</dbReference>
<evidence type="ECO:0000256" key="1">
    <source>
        <dbReference type="ARBA" id="ARBA00008791"/>
    </source>
</evidence>
<dbReference type="SUPFAM" id="SSF52402">
    <property type="entry name" value="Adenine nucleotide alpha hydrolases-like"/>
    <property type="match status" value="2"/>
</dbReference>
<dbReference type="EMBL" id="QGGU01000002">
    <property type="protein sequence ID" value="PWK53952.1"/>
    <property type="molecule type" value="Genomic_DNA"/>
</dbReference>
<dbReference type="RefSeq" id="WP_109762085.1">
    <property type="nucleotide sequence ID" value="NZ_QGGU01000002.1"/>
</dbReference>
<feature type="domain" description="UspA" evidence="2">
    <location>
        <begin position="19"/>
        <end position="171"/>
    </location>
</feature>
<dbReference type="Proteomes" id="UP000245790">
    <property type="component" value="Unassembled WGS sequence"/>
</dbReference>